<feature type="transmembrane region" description="Helical" evidence="2">
    <location>
        <begin position="7"/>
        <end position="24"/>
    </location>
</feature>
<dbReference type="InterPro" id="IPR051218">
    <property type="entry name" value="Sec_MonoDiacylglyc_Lipase"/>
</dbReference>
<dbReference type="InterPro" id="IPR029058">
    <property type="entry name" value="AB_hydrolase_fold"/>
</dbReference>
<feature type="transmembrane region" description="Helical" evidence="2">
    <location>
        <begin position="36"/>
        <end position="59"/>
    </location>
</feature>
<dbReference type="VEuPathDB" id="AmoebaDB:EHI8A_125280"/>
<organism evidence="4 5">
    <name type="scientific">Entamoeba histolytica</name>
    <dbReference type="NCBI Taxonomy" id="5759"/>
    <lineage>
        <taxon>Eukaryota</taxon>
        <taxon>Amoebozoa</taxon>
        <taxon>Evosea</taxon>
        <taxon>Archamoebae</taxon>
        <taxon>Mastigamoebida</taxon>
        <taxon>Entamoebidae</taxon>
        <taxon>Entamoeba</taxon>
    </lineage>
</organism>
<dbReference type="Gene3D" id="3.40.50.1820">
    <property type="entry name" value="alpha/beta hydrolase"/>
    <property type="match status" value="1"/>
</dbReference>
<dbReference type="Pfam" id="PF01764">
    <property type="entry name" value="Lipase_3"/>
    <property type="match status" value="1"/>
</dbReference>
<feature type="compositionally biased region" description="Basic and acidic residues" evidence="1">
    <location>
        <begin position="176"/>
        <end position="204"/>
    </location>
</feature>
<feature type="transmembrane region" description="Helical" evidence="2">
    <location>
        <begin position="80"/>
        <end position="98"/>
    </location>
</feature>
<dbReference type="VEuPathDB" id="AmoebaDB:KM1_186780"/>
<dbReference type="GO" id="GO:0006629">
    <property type="term" value="P:lipid metabolic process"/>
    <property type="evidence" value="ECO:0007669"/>
    <property type="project" value="InterPro"/>
</dbReference>
<keyword evidence="2" id="KW-0472">Membrane</keyword>
<feature type="transmembrane region" description="Helical" evidence="2">
    <location>
        <begin position="110"/>
        <end position="132"/>
    </location>
</feature>
<proteinExistence type="predicted"/>
<feature type="domain" description="Fungal lipase-type" evidence="3">
    <location>
        <begin position="386"/>
        <end position="485"/>
    </location>
</feature>
<keyword evidence="2" id="KW-0812">Transmembrane</keyword>
<dbReference type="Proteomes" id="UP000078387">
    <property type="component" value="Unassembled WGS sequence"/>
</dbReference>
<sequence>MRKFDDYFGIAVLFSSFVAGIFYSCNYKKKNGKISISSTICYCYLCIGCTIICGIYFVWVIFNQKRILSNIDKKNKIKSIIYYVLSWIPFFNLFITLNKSLECNNKTIKYTVTFVLLILIVFPFCYFIYYLFSITNDASEGGKDMIPYWVLFILSFSPHDLNRTQENVTQEENESNENKIKQDEQKTEESKFRQRNEIQKRDNQECSQSNMNKNKEINRILQRSYLLIIIVILAIFVIIYILSFITAYLKISLNNGIEHQENMENSILSNIDNKESHTYEIYNGVVYNNSFINKTKILEQESQQIESPSRDDVRSYSHLCAKDPYGITPKEYACLSYLAYSNQLNESYEYEIISVYLQEKGWSIKFHDEEFLHYLVSINTKKGVKVIAFRGTNSVSDILSDIQLFTESVIPQISVIITQIFTKQSMTKLSNFLSFFGSKALPNNPFYLVTIAKKIVERHQKMEPKLPIALTGHSLGGGIANIVGSNMSLLSFGISPPGIYLGRKGHELRQKNINLYTRSIIPDRDIIALLGINGGSQITLPCYEHFWNCHGIDTSLCSIGALCHEKELLPLCLQKWINWGFNVSEW</sequence>
<comment type="caution">
    <text evidence="4">The sequence shown here is derived from an EMBL/GenBank/DDBJ whole genome shotgun (WGS) entry which is preliminary data.</text>
</comment>
<evidence type="ECO:0000259" key="3">
    <source>
        <dbReference type="Pfam" id="PF01764"/>
    </source>
</evidence>
<protein>
    <recommendedName>
        <fullName evidence="3">Fungal lipase-type domain-containing protein</fullName>
    </recommendedName>
</protein>
<evidence type="ECO:0000313" key="4">
    <source>
        <dbReference type="EMBL" id="GAT99151.1"/>
    </source>
</evidence>
<dbReference type="AlphaFoldDB" id="A0A5K1UB04"/>
<dbReference type="PROSITE" id="PS51257">
    <property type="entry name" value="PROKAR_LIPOPROTEIN"/>
    <property type="match status" value="1"/>
</dbReference>
<evidence type="ECO:0000256" key="2">
    <source>
        <dbReference type="SAM" id="Phobius"/>
    </source>
</evidence>
<accession>A0A5K1UB04</accession>
<dbReference type="EMBL" id="BDEQ01000001">
    <property type="protein sequence ID" value="GAT99151.1"/>
    <property type="molecule type" value="Genomic_DNA"/>
</dbReference>
<dbReference type="VEuPathDB" id="AmoebaDB:EHI_198210"/>
<dbReference type="PANTHER" id="PTHR45856">
    <property type="entry name" value="ALPHA/BETA-HYDROLASES SUPERFAMILY PROTEIN"/>
    <property type="match status" value="1"/>
</dbReference>
<evidence type="ECO:0000256" key="1">
    <source>
        <dbReference type="SAM" id="MobiDB-lite"/>
    </source>
</evidence>
<keyword evidence="2" id="KW-1133">Transmembrane helix</keyword>
<dbReference type="VEuPathDB" id="AmoebaDB:EHI5A_110210"/>
<dbReference type="OMA" id="SYEYERI"/>
<feature type="transmembrane region" description="Helical" evidence="2">
    <location>
        <begin position="225"/>
        <end position="249"/>
    </location>
</feature>
<feature type="region of interest" description="Disordered" evidence="1">
    <location>
        <begin position="165"/>
        <end position="209"/>
    </location>
</feature>
<dbReference type="PANTHER" id="PTHR45856:SF11">
    <property type="entry name" value="FUNGAL LIPASE-LIKE DOMAIN-CONTAINING PROTEIN"/>
    <property type="match status" value="1"/>
</dbReference>
<dbReference type="VEuPathDB" id="AmoebaDB:EHI7A_115770"/>
<evidence type="ECO:0000313" key="5">
    <source>
        <dbReference type="Proteomes" id="UP000078387"/>
    </source>
</evidence>
<dbReference type="SUPFAM" id="SSF53474">
    <property type="entry name" value="alpha/beta-Hydrolases"/>
    <property type="match status" value="1"/>
</dbReference>
<reference evidence="4 5" key="1">
    <citation type="submission" date="2016-05" db="EMBL/GenBank/DDBJ databases">
        <title>First whole genome sequencing of Entamoeba histolytica HM1:IMSS-clone-6.</title>
        <authorList>
            <person name="Mukherjee Avik.K."/>
            <person name="Izumyama S."/>
            <person name="Nakada-Tsukui K."/>
            <person name="Nozaki T."/>
        </authorList>
    </citation>
    <scope>NUCLEOTIDE SEQUENCE [LARGE SCALE GENOMIC DNA]</scope>
    <source>
        <strain evidence="4 5">HM1:IMSS clone 6</strain>
    </source>
</reference>
<name>A0A5K1UB04_ENTHI</name>
<gene>
    <name evidence="4" type="ORF">CL6EHI_198210</name>
</gene>
<dbReference type="InterPro" id="IPR002921">
    <property type="entry name" value="Fungal_lipase-type"/>
</dbReference>